<accession>A0AA39WN69</accession>
<reference evidence="1" key="1">
    <citation type="submission" date="2023-06" db="EMBL/GenBank/DDBJ databases">
        <title>Genome-scale phylogeny and comparative genomics of the fungal order Sordariales.</title>
        <authorList>
            <consortium name="Lawrence Berkeley National Laboratory"/>
            <person name="Hensen N."/>
            <person name="Bonometti L."/>
            <person name="Westerberg I."/>
            <person name="Brannstrom I.O."/>
            <person name="Guillou S."/>
            <person name="Cros-Aarteil S."/>
            <person name="Calhoun S."/>
            <person name="Haridas S."/>
            <person name="Kuo A."/>
            <person name="Mondo S."/>
            <person name="Pangilinan J."/>
            <person name="Riley R."/>
            <person name="LaButti K."/>
            <person name="Andreopoulos B."/>
            <person name="Lipzen A."/>
            <person name="Chen C."/>
            <person name="Yanf M."/>
            <person name="Daum C."/>
            <person name="Ng V."/>
            <person name="Clum A."/>
            <person name="Steindorff A."/>
            <person name="Ohm R."/>
            <person name="Martin F."/>
            <person name="Silar P."/>
            <person name="Natvig D."/>
            <person name="Lalanne C."/>
            <person name="Gautier V."/>
            <person name="Ament-velasquez S.L."/>
            <person name="Kruys A."/>
            <person name="Hutchinson M.I."/>
            <person name="Powell A.J."/>
            <person name="Barry K."/>
            <person name="Miller A.N."/>
            <person name="Grigoriev I.V."/>
            <person name="Debuchy R."/>
            <person name="Gladieux P."/>
            <person name="Thoren M.H."/>
            <person name="Johannesson H."/>
        </authorList>
    </citation>
    <scope>NUCLEOTIDE SEQUENCE</scope>
    <source>
        <strain evidence="1">SMH3391-2</strain>
    </source>
</reference>
<protein>
    <submittedName>
        <fullName evidence="1">Uncharacterized protein</fullName>
    </submittedName>
</protein>
<dbReference type="EMBL" id="JAULSR010000005">
    <property type="protein sequence ID" value="KAK0618432.1"/>
    <property type="molecule type" value="Genomic_DNA"/>
</dbReference>
<dbReference type="Proteomes" id="UP001174934">
    <property type="component" value="Unassembled WGS sequence"/>
</dbReference>
<organism evidence="1 2">
    <name type="scientific">Bombardia bombarda</name>
    <dbReference type="NCBI Taxonomy" id="252184"/>
    <lineage>
        <taxon>Eukaryota</taxon>
        <taxon>Fungi</taxon>
        <taxon>Dikarya</taxon>
        <taxon>Ascomycota</taxon>
        <taxon>Pezizomycotina</taxon>
        <taxon>Sordariomycetes</taxon>
        <taxon>Sordariomycetidae</taxon>
        <taxon>Sordariales</taxon>
        <taxon>Lasiosphaeriaceae</taxon>
        <taxon>Bombardia</taxon>
    </lineage>
</organism>
<gene>
    <name evidence="1" type="ORF">B0T17DRAFT_537910</name>
</gene>
<sequence>MFQTKCWKLIRFRRGGEQDAFSISTPPQARLEPADTWSVCPRSAVLGRTTCLRGGLCPSMVITWGLALRTDENLGDLQLL</sequence>
<comment type="caution">
    <text evidence="1">The sequence shown here is derived from an EMBL/GenBank/DDBJ whole genome shotgun (WGS) entry which is preliminary data.</text>
</comment>
<proteinExistence type="predicted"/>
<evidence type="ECO:0000313" key="2">
    <source>
        <dbReference type="Proteomes" id="UP001174934"/>
    </source>
</evidence>
<dbReference type="AlphaFoldDB" id="A0AA39WN69"/>
<evidence type="ECO:0000313" key="1">
    <source>
        <dbReference type="EMBL" id="KAK0618432.1"/>
    </source>
</evidence>
<keyword evidence="2" id="KW-1185">Reference proteome</keyword>
<name>A0AA39WN69_9PEZI</name>